<protein>
    <submittedName>
        <fullName evidence="2">Uncharacterized protein</fullName>
    </submittedName>
</protein>
<organism evidence="2 3">
    <name type="scientific">Caenorhabditis nigoni</name>
    <dbReference type="NCBI Taxonomy" id="1611254"/>
    <lineage>
        <taxon>Eukaryota</taxon>
        <taxon>Metazoa</taxon>
        <taxon>Ecdysozoa</taxon>
        <taxon>Nematoda</taxon>
        <taxon>Chromadorea</taxon>
        <taxon>Rhabditida</taxon>
        <taxon>Rhabditina</taxon>
        <taxon>Rhabditomorpha</taxon>
        <taxon>Rhabditoidea</taxon>
        <taxon>Rhabditidae</taxon>
        <taxon>Peloderinae</taxon>
        <taxon>Caenorhabditis</taxon>
    </lineage>
</organism>
<sequence length="93" mass="10747">MSNGVPMDDPTLPNVLEGSTEEEDAVKEQVEYYTVLRKMFQHTTGNSIKMEEEEEEEFIDCENSDSGKTRGFHCYNKNLQEIPDILIYIKPNI</sequence>
<feature type="region of interest" description="Disordered" evidence="1">
    <location>
        <begin position="1"/>
        <end position="24"/>
    </location>
</feature>
<proteinExistence type="predicted"/>
<dbReference type="EMBL" id="PDUG01000002">
    <property type="protein sequence ID" value="PIC43419.1"/>
    <property type="molecule type" value="Genomic_DNA"/>
</dbReference>
<evidence type="ECO:0000313" key="3">
    <source>
        <dbReference type="Proteomes" id="UP000230233"/>
    </source>
</evidence>
<evidence type="ECO:0000256" key="1">
    <source>
        <dbReference type="SAM" id="MobiDB-lite"/>
    </source>
</evidence>
<accession>A0A2G5UV79</accession>
<dbReference type="AlphaFoldDB" id="A0A2G5UV79"/>
<evidence type="ECO:0000313" key="2">
    <source>
        <dbReference type="EMBL" id="PIC43419.1"/>
    </source>
</evidence>
<gene>
    <name evidence="2" type="primary">Cnig_chr_II.g4171</name>
    <name evidence="2" type="ORF">B9Z55_004171</name>
</gene>
<reference evidence="3" key="1">
    <citation type="submission" date="2017-10" db="EMBL/GenBank/DDBJ databases">
        <title>Rapid genome shrinkage in a self-fertile nematode reveals novel sperm competition proteins.</title>
        <authorList>
            <person name="Yin D."/>
            <person name="Schwarz E.M."/>
            <person name="Thomas C.G."/>
            <person name="Felde R.L."/>
            <person name="Korf I.F."/>
            <person name="Cutter A.D."/>
            <person name="Schartner C.M."/>
            <person name="Ralston E.J."/>
            <person name="Meyer B.J."/>
            <person name="Haag E.S."/>
        </authorList>
    </citation>
    <scope>NUCLEOTIDE SEQUENCE [LARGE SCALE GENOMIC DNA]</scope>
    <source>
        <strain evidence="3">JU1422</strain>
    </source>
</reference>
<comment type="caution">
    <text evidence="2">The sequence shown here is derived from an EMBL/GenBank/DDBJ whole genome shotgun (WGS) entry which is preliminary data.</text>
</comment>
<keyword evidence="3" id="KW-1185">Reference proteome</keyword>
<dbReference type="Proteomes" id="UP000230233">
    <property type="component" value="Chromosome II"/>
</dbReference>
<name>A0A2G5UV79_9PELO</name>